<feature type="compositionally biased region" description="Basic and acidic residues" evidence="6">
    <location>
        <begin position="109"/>
        <end position="118"/>
    </location>
</feature>
<dbReference type="PANTHER" id="PTHR13353:SF5">
    <property type="entry name" value="TRANSMEMBRANE PROTEIN 19"/>
    <property type="match status" value="1"/>
</dbReference>
<feature type="transmembrane region" description="Helical" evidence="7">
    <location>
        <begin position="226"/>
        <end position="248"/>
    </location>
</feature>
<comment type="similarity">
    <text evidence="2">Belongs to the TMEM19 family.</text>
</comment>
<evidence type="ECO:0000256" key="6">
    <source>
        <dbReference type="SAM" id="MobiDB-lite"/>
    </source>
</evidence>
<evidence type="ECO:0000313" key="8">
    <source>
        <dbReference type="EMBL" id="MBP3193178.1"/>
    </source>
</evidence>
<dbReference type="GO" id="GO:0016020">
    <property type="term" value="C:membrane"/>
    <property type="evidence" value="ECO:0007669"/>
    <property type="project" value="UniProtKB-SubCell"/>
</dbReference>
<dbReference type="Proteomes" id="UP000673975">
    <property type="component" value="Unassembled WGS sequence"/>
</dbReference>
<keyword evidence="4 7" id="KW-1133">Transmembrane helix</keyword>
<dbReference type="EMBL" id="JAFIDN010000008">
    <property type="protein sequence ID" value="MBP3193178.1"/>
    <property type="molecule type" value="Genomic_DNA"/>
</dbReference>
<comment type="subcellular location">
    <subcellularLocation>
        <location evidence="1">Membrane</location>
        <topology evidence="1">Multi-pass membrane protein</topology>
    </subcellularLocation>
</comment>
<name>A0A8J7S9Z8_9BACT</name>
<dbReference type="InterPro" id="IPR002794">
    <property type="entry name" value="DUF92_TMEM19"/>
</dbReference>
<comment type="caution">
    <text evidence="8">The sequence shown here is derived from an EMBL/GenBank/DDBJ whole genome shotgun (WGS) entry which is preliminary data.</text>
</comment>
<feature type="transmembrane region" description="Helical" evidence="7">
    <location>
        <begin position="129"/>
        <end position="146"/>
    </location>
</feature>
<feature type="transmembrane region" description="Helical" evidence="7">
    <location>
        <begin position="6"/>
        <end position="22"/>
    </location>
</feature>
<evidence type="ECO:0000256" key="2">
    <source>
        <dbReference type="ARBA" id="ARBA00009012"/>
    </source>
</evidence>
<keyword evidence="9" id="KW-1185">Reference proteome</keyword>
<evidence type="ECO:0000256" key="3">
    <source>
        <dbReference type="ARBA" id="ARBA00022692"/>
    </source>
</evidence>
<feature type="transmembrane region" description="Helical" evidence="7">
    <location>
        <begin position="66"/>
        <end position="88"/>
    </location>
</feature>
<feature type="transmembrane region" description="Helical" evidence="7">
    <location>
        <begin position="196"/>
        <end position="220"/>
    </location>
</feature>
<sequence>MTDRLLDYLFGFLLIVLFVVIADSSERIWMVAALGLGTVGVLYTFLNNSLTIDGAGAALVTGVAAMGLWAWTGAGLLLFFFFSSYALAQWLTGSDRKKKTETDQPGMPESDKAEKAPAVATERRTGMQVWANAFWFVFFVFVFFLINEQWAAVAAVAALAAATSDTWSSVAGERLAPQAKMITTFRTVPAGTDGAVSYPGTLAGFAGALAVTVLFLVLSFNLDIRALWVILLSGFSGCIADSYLGAIFQAHNMPGRWFDDSGKGAFSRVIRKCIPDNNGVNFLSSGFAAFLALMLY</sequence>
<gene>
    <name evidence="8" type="ORF">NATSA_10925</name>
</gene>
<reference evidence="8" key="1">
    <citation type="submission" date="2021-02" db="EMBL/GenBank/DDBJ databases">
        <title>Natronogracilivirga saccharolytica gen. nov. sp. nov. a new anaerobic, haloalkiliphilic carbohydrate-fermenting bacterium from soda lake and proposing of Cyclonatronumiaceae fam. nov. in the phylum Balneolaeota.</title>
        <authorList>
            <person name="Zhilina T.N."/>
            <person name="Sorokin D.Y."/>
            <person name="Zavarzina D.G."/>
            <person name="Toshchakov S.V."/>
            <person name="Kublanov I.V."/>
        </authorList>
    </citation>
    <scope>NUCLEOTIDE SEQUENCE</scope>
    <source>
        <strain evidence="8">Z-1702</strain>
    </source>
</reference>
<keyword evidence="3 7" id="KW-0812">Transmembrane</keyword>
<evidence type="ECO:0000256" key="4">
    <source>
        <dbReference type="ARBA" id="ARBA00022989"/>
    </source>
</evidence>
<feature type="region of interest" description="Disordered" evidence="6">
    <location>
        <begin position="97"/>
        <end position="118"/>
    </location>
</feature>
<evidence type="ECO:0000256" key="1">
    <source>
        <dbReference type="ARBA" id="ARBA00004141"/>
    </source>
</evidence>
<evidence type="ECO:0000256" key="7">
    <source>
        <dbReference type="SAM" id="Phobius"/>
    </source>
</evidence>
<feature type="transmembrane region" description="Helical" evidence="7">
    <location>
        <begin position="29"/>
        <end position="46"/>
    </location>
</feature>
<evidence type="ECO:0000313" key="9">
    <source>
        <dbReference type="Proteomes" id="UP000673975"/>
    </source>
</evidence>
<dbReference type="RefSeq" id="WP_210512553.1">
    <property type="nucleotide sequence ID" value="NZ_JAFIDN010000008.1"/>
</dbReference>
<organism evidence="8 9">
    <name type="scientific">Natronogracilivirga saccharolytica</name>
    <dbReference type="NCBI Taxonomy" id="2812953"/>
    <lineage>
        <taxon>Bacteria</taxon>
        <taxon>Pseudomonadati</taxon>
        <taxon>Balneolota</taxon>
        <taxon>Balneolia</taxon>
        <taxon>Balneolales</taxon>
        <taxon>Cyclonatronaceae</taxon>
        <taxon>Natronogracilivirga</taxon>
    </lineage>
</organism>
<dbReference type="AlphaFoldDB" id="A0A8J7S9Z8"/>
<accession>A0A8J7S9Z8</accession>
<proteinExistence type="inferred from homology"/>
<protein>
    <submittedName>
        <fullName evidence="8">DUF92 domain-containing protein</fullName>
    </submittedName>
</protein>
<dbReference type="PANTHER" id="PTHR13353">
    <property type="entry name" value="TRANSMEMBRANE PROTEIN 19"/>
    <property type="match status" value="1"/>
</dbReference>
<dbReference type="Pfam" id="PF01940">
    <property type="entry name" value="DUF92"/>
    <property type="match status" value="1"/>
</dbReference>
<evidence type="ECO:0000256" key="5">
    <source>
        <dbReference type="ARBA" id="ARBA00023136"/>
    </source>
</evidence>
<keyword evidence="5 7" id="KW-0472">Membrane</keyword>